<gene>
    <name evidence="2" type="ORF">SAMN05660748_1072</name>
</gene>
<dbReference type="AlphaFoldDB" id="A0A285V157"/>
<evidence type="ECO:0000313" key="2">
    <source>
        <dbReference type="EMBL" id="SOC47844.1"/>
    </source>
</evidence>
<protein>
    <submittedName>
        <fullName evidence="2">Uncharacterized protein</fullName>
    </submittedName>
</protein>
<dbReference type="EMBL" id="OBQI01000001">
    <property type="protein sequence ID" value="SOC47844.1"/>
    <property type="molecule type" value="Genomic_DNA"/>
</dbReference>
<accession>A0A285V157</accession>
<evidence type="ECO:0000256" key="1">
    <source>
        <dbReference type="SAM" id="MobiDB-lite"/>
    </source>
</evidence>
<name>A0A285V157_9ACTN</name>
<feature type="region of interest" description="Disordered" evidence="1">
    <location>
        <begin position="1"/>
        <end position="29"/>
    </location>
</feature>
<sequence>MPQPIQTGRPAQAPVARQRSARQFPSPRQVREQDWQALVGTLRLLSRLVVERTKHRLPDDADALARQAVLIEAELEHDFPTRWPLLHPQLLLEEATWWAEEHDDDLLSCRSCQLQNGIASERIDVIRPHRVSA</sequence>
<dbReference type="Proteomes" id="UP000219435">
    <property type="component" value="Unassembled WGS sequence"/>
</dbReference>
<reference evidence="3" key="1">
    <citation type="submission" date="2017-08" db="EMBL/GenBank/DDBJ databases">
        <authorList>
            <person name="Varghese N."/>
            <person name="Submissions S."/>
        </authorList>
    </citation>
    <scope>NUCLEOTIDE SEQUENCE [LARGE SCALE GENOMIC DNA]</scope>
    <source>
        <strain evidence="3">DSM 4725</strain>
    </source>
</reference>
<evidence type="ECO:0000313" key="3">
    <source>
        <dbReference type="Proteomes" id="UP000219435"/>
    </source>
</evidence>
<keyword evidence="3" id="KW-1185">Reference proteome</keyword>
<organism evidence="2 3">
    <name type="scientific">Blastococcus aggregatus</name>
    <dbReference type="NCBI Taxonomy" id="38502"/>
    <lineage>
        <taxon>Bacteria</taxon>
        <taxon>Bacillati</taxon>
        <taxon>Actinomycetota</taxon>
        <taxon>Actinomycetes</taxon>
        <taxon>Geodermatophilales</taxon>
        <taxon>Geodermatophilaceae</taxon>
        <taxon>Blastococcus</taxon>
    </lineage>
</organism>
<proteinExistence type="predicted"/>